<dbReference type="VEuPathDB" id="TrichDB:TRFO_13014"/>
<evidence type="ECO:0000313" key="2">
    <source>
        <dbReference type="Proteomes" id="UP000179807"/>
    </source>
</evidence>
<accession>A0A1J4L467</accession>
<dbReference type="Proteomes" id="UP000179807">
    <property type="component" value="Unassembled WGS sequence"/>
</dbReference>
<dbReference type="AlphaFoldDB" id="A0A1J4L467"/>
<name>A0A1J4L467_9EUKA</name>
<proteinExistence type="predicted"/>
<dbReference type="EMBL" id="MLAK01000078">
    <property type="protein sequence ID" value="OHT16742.1"/>
    <property type="molecule type" value="Genomic_DNA"/>
</dbReference>
<organism evidence="1 2">
    <name type="scientific">Tritrichomonas foetus</name>
    <dbReference type="NCBI Taxonomy" id="1144522"/>
    <lineage>
        <taxon>Eukaryota</taxon>
        <taxon>Metamonada</taxon>
        <taxon>Parabasalia</taxon>
        <taxon>Tritrichomonadida</taxon>
        <taxon>Tritrichomonadidae</taxon>
        <taxon>Tritrichomonas</taxon>
    </lineage>
</organism>
<dbReference type="OrthoDB" id="10682830at2759"/>
<sequence length="648" mass="76473">MIDESLFDELLSSVPKNIQSLISETNIELSDLKKEILRKHRIICLLPYFLLSQELPLAHFPDMDHTLNLFQPKEITAFVGLSLISQNTSFLIHNLQMNPVIFAETIVKNTKIPNYQYFLRVIIPSIYGYFSSYEHMNFANCFYLAIIDIADPEIAIPIVVPFLTAPITYRYIEYTLTEFFTDMDWDQSLDSRNKNSSLLLEYLTRGIPLLPEQILQLFRQIKSKNWRSHFLAELFLVNFVFPNVLRWSKAHFMNDKIPQVKKMLSNVGQFKDGLKSLYQTLCTARSLFQPPFMYHCFNQPSISYYLVIHDIQLLAEFLDTQKLLPSCVEIDIYRKVPLNFQFINFWCYVYPSHHQVKEPPTMRLVFPQIQVNERTNPEFQRRFRSLQSLADNSNKFNFVLQNSGNSEFYDYSRNQCCFQLKKLADSFEIFMDTLRLHKEMVKWNNLVTSNQIFLYLSHLTSLKQWPFILNILPRKVQFLYYLSNFDESSFQDSFDKITKLSTDWDFYIHQKIESTITDSLPISFFSTLSLFSSIAQSSLPEKFVQIMKVLEQIELFAPQNDDALYFLLIQNVPGRVLLNTYVEINVIAIRDAEASQYCTKTQKIRWQRFEKLIYESAKDNKDLTSQLIGQQNKFQEIFVRCKRPLLIQ</sequence>
<reference evidence="1" key="1">
    <citation type="submission" date="2016-10" db="EMBL/GenBank/DDBJ databases">
        <authorList>
            <person name="Benchimol M."/>
            <person name="Almeida L.G."/>
            <person name="Vasconcelos A.T."/>
            <person name="Perreira-Neves A."/>
            <person name="Rosa I.A."/>
            <person name="Tasca T."/>
            <person name="Bogo M.R."/>
            <person name="de Souza W."/>
        </authorList>
    </citation>
    <scope>NUCLEOTIDE SEQUENCE [LARGE SCALE GENOMIC DNA]</scope>
    <source>
        <strain evidence="1">K</strain>
    </source>
</reference>
<protein>
    <submittedName>
        <fullName evidence="1">Uncharacterized protein</fullName>
    </submittedName>
</protein>
<dbReference type="GeneID" id="94831689"/>
<keyword evidence="2" id="KW-1185">Reference proteome</keyword>
<comment type="caution">
    <text evidence="1">The sequence shown here is derived from an EMBL/GenBank/DDBJ whole genome shotgun (WGS) entry which is preliminary data.</text>
</comment>
<dbReference type="RefSeq" id="XP_068369878.1">
    <property type="nucleotide sequence ID" value="XM_068496985.1"/>
</dbReference>
<gene>
    <name evidence="1" type="ORF">TRFO_13014</name>
</gene>
<evidence type="ECO:0000313" key="1">
    <source>
        <dbReference type="EMBL" id="OHT16742.1"/>
    </source>
</evidence>